<name>A0A8H7AV16_9EURO</name>
<dbReference type="Proteomes" id="UP000606974">
    <property type="component" value="Unassembled WGS sequence"/>
</dbReference>
<reference evidence="1" key="1">
    <citation type="submission" date="2020-02" db="EMBL/GenBank/DDBJ databases">
        <authorList>
            <person name="Palmer J.M."/>
        </authorList>
    </citation>
    <scope>NUCLEOTIDE SEQUENCE</scope>
    <source>
        <strain evidence="1">EPUS1.4</strain>
        <tissue evidence="1">Thallus</tissue>
    </source>
</reference>
<keyword evidence="2" id="KW-1185">Reference proteome</keyword>
<evidence type="ECO:0000313" key="2">
    <source>
        <dbReference type="Proteomes" id="UP000606974"/>
    </source>
</evidence>
<protein>
    <submittedName>
        <fullName evidence="1">Uncharacterized protein</fullName>
    </submittedName>
</protein>
<comment type="caution">
    <text evidence="1">The sequence shown here is derived from an EMBL/GenBank/DDBJ whole genome shotgun (WGS) entry which is preliminary data.</text>
</comment>
<dbReference type="OrthoDB" id="5416940at2759"/>
<dbReference type="EMBL" id="JAACFV010000002">
    <property type="protein sequence ID" value="KAF7514054.1"/>
    <property type="molecule type" value="Genomic_DNA"/>
</dbReference>
<proteinExistence type="predicted"/>
<sequence>MNRTIVQGTAVGQYIYPFNTLGSEGEGLMYQISDVLETPTSSMSIRRSKHRATIFEYPLKKEDFDREDVIYDIQRVTVDYQEFDLQPRGKDLLAGNIRCTENGRVVGKHITATKIKAHTSSELHQTGRGHGKMNVAG</sequence>
<gene>
    <name evidence="1" type="ORF">GJ744_004379</name>
</gene>
<dbReference type="AlphaFoldDB" id="A0A8H7AV16"/>
<accession>A0A8H7AV16</accession>
<organism evidence="1 2">
    <name type="scientific">Endocarpon pusillum</name>
    <dbReference type="NCBI Taxonomy" id="364733"/>
    <lineage>
        <taxon>Eukaryota</taxon>
        <taxon>Fungi</taxon>
        <taxon>Dikarya</taxon>
        <taxon>Ascomycota</taxon>
        <taxon>Pezizomycotina</taxon>
        <taxon>Eurotiomycetes</taxon>
        <taxon>Chaetothyriomycetidae</taxon>
        <taxon>Verrucariales</taxon>
        <taxon>Verrucariaceae</taxon>
        <taxon>Endocarpon</taxon>
    </lineage>
</organism>
<evidence type="ECO:0000313" key="1">
    <source>
        <dbReference type="EMBL" id="KAF7514054.1"/>
    </source>
</evidence>